<dbReference type="GeneID" id="66531613"/>
<evidence type="ECO:0000313" key="3">
    <source>
        <dbReference type="Proteomes" id="UP000321298"/>
    </source>
</evidence>
<evidence type="ECO:0000256" key="1">
    <source>
        <dbReference type="SAM" id="Phobius"/>
    </source>
</evidence>
<dbReference type="RefSeq" id="WP_147001034.1">
    <property type="nucleotide sequence ID" value="NZ_CP042387.1"/>
</dbReference>
<feature type="transmembrane region" description="Helical" evidence="1">
    <location>
        <begin position="6"/>
        <end position="24"/>
    </location>
</feature>
<sequence>MITENIIQAFAIAGGFGFVNVLILEQIGVQTFDDKSNKDRNIMLFSFSAFNYLIYSISSSILITIILSFVITILAILMFVVGFPIVRTFYNNLFEIEKVKEVMKRIKFSQSDPWDEFLKYSYSLDASIYIFDYENQLISGGRLQRSSNSLGSRNISLVRYNENSPWNVSNYEELISLISERDATAETFIDTERKVKFISVS</sequence>
<accession>A0AAP9JAR0</accession>
<dbReference type="Proteomes" id="UP000321298">
    <property type="component" value="Chromosome"/>
</dbReference>
<evidence type="ECO:0000313" key="2">
    <source>
        <dbReference type="EMBL" id="QEA44120.1"/>
    </source>
</evidence>
<organism evidence="2 3">
    <name type="scientific">Leuconostoc lactis</name>
    <dbReference type="NCBI Taxonomy" id="1246"/>
    <lineage>
        <taxon>Bacteria</taxon>
        <taxon>Bacillati</taxon>
        <taxon>Bacillota</taxon>
        <taxon>Bacilli</taxon>
        <taxon>Lactobacillales</taxon>
        <taxon>Lactobacillaceae</taxon>
        <taxon>Leuconostoc</taxon>
    </lineage>
</organism>
<reference evidence="2 3" key="1">
    <citation type="submission" date="2019-06" db="EMBL/GenBank/DDBJ databases">
        <title>Genome analyses of bacteria isolated from kimchi.</title>
        <authorList>
            <person name="Lee S."/>
            <person name="Ahn S."/>
            <person name="Roh S."/>
        </authorList>
    </citation>
    <scope>NUCLEOTIDE SEQUENCE [LARGE SCALE GENOMIC DNA]</scope>
    <source>
        <strain evidence="2 3">CBA3625</strain>
    </source>
</reference>
<keyword evidence="1" id="KW-1133">Transmembrane helix</keyword>
<dbReference type="AlphaFoldDB" id="A0AAP9JAR0"/>
<dbReference type="EMBL" id="CP042387">
    <property type="protein sequence ID" value="QEA44120.1"/>
    <property type="molecule type" value="Genomic_DNA"/>
</dbReference>
<keyword evidence="1" id="KW-0472">Membrane</keyword>
<name>A0AAP9JAR0_LEULA</name>
<feature type="transmembrane region" description="Helical" evidence="1">
    <location>
        <begin position="69"/>
        <end position="90"/>
    </location>
</feature>
<gene>
    <name evidence="2" type="ORF">FGL83_05345</name>
</gene>
<keyword evidence="3" id="KW-1185">Reference proteome</keyword>
<keyword evidence="1" id="KW-0812">Transmembrane</keyword>
<protein>
    <submittedName>
        <fullName evidence="2">Uncharacterized protein</fullName>
    </submittedName>
</protein>
<proteinExistence type="predicted"/>